<dbReference type="InterPro" id="IPR017947">
    <property type="entry name" value="AryldialkylPase_Zn-BS"/>
</dbReference>
<keyword evidence="3" id="KW-1003">Cell membrane</keyword>
<dbReference type="InterPro" id="IPR006311">
    <property type="entry name" value="TAT_signal"/>
</dbReference>
<feature type="modified residue" description="N6-carboxylysine" evidence="14 16">
    <location>
        <position position="169"/>
    </location>
</feature>
<evidence type="ECO:0000256" key="13">
    <source>
        <dbReference type="ARBA" id="ARBA00078228"/>
    </source>
</evidence>
<evidence type="ECO:0000256" key="5">
    <source>
        <dbReference type="ARBA" id="ARBA00022729"/>
    </source>
</evidence>
<comment type="cofactor">
    <cofactor evidence="15">
        <name>a divalent metal cation</name>
        <dbReference type="ChEBI" id="CHEBI:60240"/>
    </cofactor>
    <text evidence="15">Binds 2 divalent metal cations per subunit.</text>
</comment>
<keyword evidence="18" id="KW-0614">Plasmid</keyword>
<evidence type="ECO:0000256" key="6">
    <source>
        <dbReference type="ARBA" id="ARBA00022801"/>
    </source>
</evidence>
<dbReference type="FunFam" id="3.20.20.140:FF:000073">
    <property type="entry name" value="Parathion hydrolase"/>
    <property type="match status" value="1"/>
</dbReference>
<dbReference type="PROSITE" id="PS51347">
    <property type="entry name" value="PHOSPHOTRIESTERASE_2"/>
    <property type="match status" value="1"/>
</dbReference>
<keyword evidence="6" id="KW-0378">Hydrolase</keyword>
<evidence type="ECO:0000256" key="9">
    <source>
        <dbReference type="ARBA" id="ARBA00050746"/>
    </source>
</evidence>
<sequence length="365" mass="39004">MQTRRVVLKSAAAAGTLLGGLAGCASVAGSIGTGDRINTVRGPITISEAGFTLTHEHICGSSAGFLRAWPEFFGSRKALAEKAVRGLRRARAAGVRTIVDVSTFDIGRDVSLLAEVSRAADVHIVAATGLWFDPPLSMRLRSVEELTQFFLREIQYGIEDTGIRAGIIKVATTGKATPFQELVLKAAARASLATGVPVTTHTAASQRDGEQQAAIFESEGLSPSRVCIGHSDDTDDLSYLTALAARGYLIGLDHIPHSAIGLEDNASASALLGIRSWQTRALLIKALIDQGYMKQILVSNDWLFGFSSYVTNIMDVMDRVNPDGMAFIPLRVIPFLREKGVPQETLAGITVTNPARFLSPTLRAS</sequence>
<evidence type="ECO:0000256" key="4">
    <source>
        <dbReference type="ARBA" id="ARBA00022723"/>
    </source>
</evidence>
<dbReference type="InterPro" id="IPR001559">
    <property type="entry name" value="Phosphotriesterase"/>
</dbReference>
<gene>
    <name evidence="18" type="primary">opd</name>
</gene>
<dbReference type="GO" id="GO:0008270">
    <property type="term" value="F:zinc ion binding"/>
    <property type="evidence" value="ECO:0007669"/>
    <property type="project" value="InterPro"/>
</dbReference>
<evidence type="ECO:0000256" key="2">
    <source>
        <dbReference type="ARBA" id="ARBA00011738"/>
    </source>
</evidence>
<evidence type="ECO:0000256" key="15">
    <source>
        <dbReference type="PIRSR" id="PIRSR601559-51"/>
    </source>
</evidence>
<dbReference type="PROSITE" id="PS51318">
    <property type="entry name" value="TAT"/>
    <property type="match status" value="1"/>
</dbReference>
<feature type="binding site" evidence="15">
    <location>
        <position position="301"/>
    </location>
    <ligand>
        <name>Zn(2+)</name>
        <dbReference type="ChEBI" id="CHEBI:29105"/>
        <label>1</label>
    </ligand>
</feature>
<name>G8DNV8_BREDI</name>
<accession>G8DNV8</accession>
<feature type="chain" id="PRO_5003509086" description="Parathion hydrolase" evidence="17">
    <location>
        <begin position="28"/>
        <end position="365"/>
    </location>
</feature>
<keyword evidence="7" id="KW-0862">Zinc</keyword>
<evidence type="ECO:0000256" key="17">
    <source>
        <dbReference type="SAM" id="SignalP"/>
    </source>
</evidence>
<feature type="signal peptide" evidence="17">
    <location>
        <begin position="1"/>
        <end position="27"/>
    </location>
</feature>
<evidence type="ECO:0000256" key="12">
    <source>
        <dbReference type="ARBA" id="ARBA00068412"/>
    </source>
</evidence>
<feature type="binding site" evidence="15">
    <location>
        <position position="230"/>
    </location>
    <ligand>
        <name>Zn(2+)</name>
        <dbReference type="ChEBI" id="CHEBI:29105"/>
        <label>2</label>
    </ligand>
</feature>
<dbReference type="Gene3D" id="3.20.20.140">
    <property type="entry name" value="Metal-dependent hydrolases"/>
    <property type="match status" value="1"/>
</dbReference>
<protein>
    <recommendedName>
        <fullName evidence="12">Parathion hydrolase</fullName>
        <ecNumber evidence="11">3.1.8.1</ecNumber>
    </recommendedName>
    <alternativeName>
        <fullName evidence="13">Phosphotriesterase</fullName>
    </alternativeName>
</protein>
<comment type="subunit">
    <text evidence="2">Homodimer.</text>
</comment>
<dbReference type="GO" id="GO:0004063">
    <property type="term" value="F:aryldialkylphosphatase activity"/>
    <property type="evidence" value="ECO:0007669"/>
    <property type="project" value="UniProtKB-EC"/>
</dbReference>
<organism evidence="18">
    <name type="scientific">Brevundimonas diminuta</name>
    <name type="common">Pseudomonas diminuta</name>
    <dbReference type="NCBI Taxonomy" id="293"/>
    <lineage>
        <taxon>Bacteria</taxon>
        <taxon>Pseudomonadati</taxon>
        <taxon>Pseudomonadota</taxon>
        <taxon>Alphaproteobacteria</taxon>
        <taxon>Caulobacterales</taxon>
        <taxon>Caulobacteraceae</taxon>
        <taxon>Brevundimonas</taxon>
    </lineage>
</organism>
<dbReference type="PANTHER" id="PTHR10819:SF3">
    <property type="entry name" value="PHOSPHOTRIESTERASE-RELATED PROTEIN"/>
    <property type="match status" value="1"/>
</dbReference>
<comment type="function">
    <text evidence="10">Has an unusual substrate specificity for synthetic organophosphate triesters and phosphorofluoridates. All of the phosphate triesters found to be substrates are synthetic compounds. The identity of any naturally occurring substrate for the enzyme is unknown. Has no detectable activity with phosphate monoesters or diesters and no activity as an esterase or protease. It catalyzes the hydrolysis of the insecticide paraoxon at a rate approaching the diffusion limit and thus appears to be optimally evolved for utilizing this synthetic substrate.</text>
</comment>
<dbReference type="InterPro" id="IPR032466">
    <property type="entry name" value="Metal_Hydrolase"/>
</dbReference>
<keyword evidence="4 15" id="KW-0479">Metal-binding</keyword>
<feature type="binding site" evidence="15">
    <location>
        <position position="57"/>
    </location>
    <ligand>
        <name>Zn(2+)</name>
        <dbReference type="ChEBI" id="CHEBI:29105"/>
        <label>1</label>
    </ligand>
</feature>
<dbReference type="SMR" id="G8DNV8"/>
<feature type="binding site" evidence="15">
    <location>
        <position position="55"/>
    </location>
    <ligand>
        <name>Zn(2+)</name>
        <dbReference type="ChEBI" id="CHEBI:29105"/>
        <label>1</label>
    </ligand>
</feature>
<evidence type="ECO:0000256" key="10">
    <source>
        <dbReference type="ARBA" id="ARBA00057375"/>
    </source>
</evidence>
<comment type="catalytic activity">
    <reaction evidence="9">
        <text>An aryl dialkyl phosphate + H2O = dialkyl phosphate + an aryl alcohol.</text>
        <dbReference type="EC" id="3.1.8.1"/>
    </reaction>
</comment>
<evidence type="ECO:0000256" key="7">
    <source>
        <dbReference type="ARBA" id="ARBA00022833"/>
    </source>
</evidence>
<comment type="similarity">
    <text evidence="16">Belongs to the metallo-dependent hydrolases superfamily. Phosphotriesterase family.</text>
</comment>
<dbReference type="SUPFAM" id="SSF51556">
    <property type="entry name" value="Metallo-dependent hydrolases"/>
    <property type="match status" value="1"/>
</dbReference>
<feature type="binding site" description="via carbamate group" evidence="15">
    <location>
        <position position="169"/>
    </location>
    <ligand>
        <name>Zn(2+)</name>
        <dbReference type="ChEBI" id="CHEBI:29105"/>
        <label>2</label>
    </ligand>
</feature>
<dbReference type="GO" id="GO:0005886">
    <property type="term" value="C:plasma membrane"/>
    <property type="evidence" value="ECO:0007669"/>
    <property type="project" value="UniProtKB-SubCell"/>
</dbReference>
<dbReference type="PROSITE" id="PS01322">
    <property type="entry name" value="PHOSPHOTRIESTERASE_1"/>
    <property type="match status" value="1"/>
</dbReference>
<comment type="subcellular location">
    <subcellularLocation>
        <location evidence="1">Cell membrane</location>
        <topology evidence="1">Peripheral membrane protein</topology>
    </subcellularLocation>
</comment>
<evidence type="ECO:0000256" key="1">
    <source>
        <dbReference type="ARBA" id="ARBA00004202"/>
    </source>
</evidence>
<dbReference type="PANTHER" id="PTHR10819">
    <property type="entry name" value="PHOSPHOTRIESTERASE-RELATED"/>
    <property type="match status" value="1"/>
</dbReference>
<evidence type="ECO:0000256" key="3">
    <source>
        <dbReference type="ARBA" id="ARBA00022475"/>
    </source>
</evidence>
<evidence type="ECO:0000256" key="14">
    <source>
        <dbReference type="PIRSR" id="PIRSR601559-50"/>
    </source>
</evidence>
<dbReference type="EMBL" id="HQ839670">
    <property type="protein sequence ID" value="AER10490.1"/>
    <property type="molecule type" value="Genomic_DNA"/>
</dbReference>
<keyword evidence="5 17" id="KW-0732">Signal</keyword>
<dbReference type="NCBIfam" id="NF041153">
    <property type="entry name" value="organophos_OPH"/>
    <property type="match status" value="1"/>
</dbReference>
<evidence type="ECO:0000256" key="16">
    <source>
        <dbReference type="PROSITE-ProRule" id="PRU00679"/>
    </source>
</evidence>
<dbReference type="Pfam" id="PF02126">
    <property type="entry name" value="PTE"/>
    <property type="match status" value="1"/>
</dbReference>
<feature type="binding site" evidence="15">
    <location>
        <position position="201"/>
    </location>
    <ligand>
        <name>Zn(2+)</name>
        <dbReference type="ChEBI" id="CHEBI:29105"/>
        <label>2</label>
    </ligand>
</feature>
<reference evidence="18" key="1">
    <citation type="journal article" date="2011" name="Plasmid">
        <title>Indigenous organophosphate-degrading (opd) plasmid pCMS1 of Brevundimonasdiminuta is self-transmissible and plays a key role in horizontal mobility of the opd gene.</title>
        <authorList>
            <person name="Pandeeti E.V."/>
            <person name="Chakka D."/>
            <person name="Pandey J.P."/>
            <person name="Siddavattam D."/>
        </authorList>
    </citation>
    <scope>NUCLEOTIDE SEQUENCE</scope>
    <source>
        <strain evidence="18">MG</strain>
        <plasmid evidence="18">pCMS1</plasmid>
    </source>
</reference>
<dbReference type="EC" id="3.1.8.1" evidence="11"/>
<dbReference type="AlphaFoldDB" id="G8DNV8"/>
<geneLocation type="plasmid" evidence="18">
    <name>pCMS1</name>
</geneLocation>
<proteinExistence type="inferred from homology"/>
<evidence type="ECO:0000313" key="18">
    <source>
        <dbReference type="EMBL" id="AER10490.1"/>
    </source>
</evidence>
<dbReference type="CDD" id="cd00530">
    <property type="entry name" value="PTE"/>
    <property type="match status" value="1"/>
</dbReference>
<keyword evidence="8" id="KW-0472">Membrane</keyword>
<evidence type="ECO:0000256" key="11">
    <source>
        <dbReference type="ARBA" id="ARBA00066808"/>
    </source>
</evidence>
<feature type="binding site" description="via carbamate group" evidence="15">
    <location>
        <position position="169"/>
    </location>
    <ligand>
        <name>Zn(2+)</name>
        <dbReference type="ChEBI" id="CHEBI:29105"/>
        <label>1</label>
    </ligand>
</feature>
<evidence type="ECO:0000256" key="8">
    <source>
        <dbReference type="ARBA" id="ARBA00023136"/>
    </source>
</evidence>
<dbReference type="PROSITE" id="PS51257">
    <property type="entry name" value="PROKAR_LIPOPROTEIN"/>
    <property type="match status" value="1"/>
</dbReference>